<dbReference type="Proteomes" id="UP000198420">
    <property type="component" value="Unassembled WGS sequence"/>
</dbReference>
<proteinExistence type="predicted"/>
<dbReference type="SUPFAM" id="SSF55729">
    <property type="entry name" value="Acyl-CoA N-acyltransferases (Nat)"/>
    <property type="match status" value="1"/>
</dbReference>
<sequence length="200" mass="21848">MNDVTVRPLSAADKDEACRLIGLAFAGHQSTLAIVRGDRGKATRIMRQSAHIIIDPGSRFRHVLVAEREGRLAGVIHAVEWPHCQLTAGQKLRTAPALIRAMGSALPRAMAVTKARAEHEPRKDHWHLGPTAVHPDHQGHGIGTALFGSILELADKQGSAAFAQPDADHTVSLCEKFDFKLIAEQEIQGLATRSMWREAR</sequence>
<dbReference type="RefSeq" id="WP_089312049.1">
    <property type="nucleotide sequence ID" value="NZ_FZNP01000004.1"/>
</dbReference>
<dbReference type="PROSITE" id="PS51186">
    <property type="entry name" value="GNAT"/>
    <property type="match status" value="1"/>
</dbReference>
<name>A0A238XKB9_9ACTN</name>
<dbReference type="PANTHER" id="PTHR42791">
    <property type="entry name" value="GNAT FAMILY ACETYLTRANSFERASE"/>
    <property type="match status" value="1"/>
</dbReference>
<dbReference type="Gene3D" id="3.40.630.30">
    <property type="match status" value="1"/>
</dbReference>
<accession>A0A238XKB9</accession>
<dbReference type="OrthoDB" id="9803233at2"/>
<evidence type="ECO:0000313" key="3">
    <source>
        <dbReference type="Proteomes" id="UP000198420"/>
    </source>
</evidence>
<dbReference type="InterPro" id="IPR000182">
    <property type="entry name" value="GNAT_dom"/>
</dbReference>
<dbReference type="GO" id="GO:0016747">
    <property type="term" value="F:acyltransferase activity, transferring groups other than amino-acyl groups"/>
    <property type="evidence" value="ECO:0007669"/>
    <property type="project" value="InterPro"/>
</dbReference>
<organism evidence="2 3">
    <name type="scientific">Actinomadura mexicana</name>
    <dbReference type="NCBI Taxonomy" id="134959"/>
    <lineage>
        <taxon>Bacteria</taxon>
        <taxon>Bacillati</taxon>
        <taxon>Actinomycetota</taxon>
        <taxon>Actinomycetes</taxon>
        <taxon>Streptosporangiales</taxon>
        <taxon>Thermomonosporaceae</taxon>
        <taxon>Actinomadura</taxon>
    </lineage>
</organism>
<keyword evidence="3" id="KW-1185">Reference proteome</keyword>
<evidence type="ECO:0000313" key="2">
    <source>
        <dbReference type="EMBL" id="SNR59445.1"/>
    </source>
</evidence>
<feature type="domain" description="N-acetyltransferase" evidence="1">
    <location>
        <begin position="4"/>
        <end position="200"/>
    </location>
</feature>
<evidence type="ECO:0000259" key="1">
    <source>
        <dbReference type="PROSITE" id="PS51186"/>
    </source>
</evidence>
<dbReference type="PANTHER" id="PTHR42791:SF1">
    <property type="entry name" value="N-ACETYLTRANSFERASE DOMAIN-CONTAINING PROTEIN"/>
    <property type="match status" value="1"/>
</dbReference>
<protein>
    <submittedName>
        <fullName evidence="2">Acetyltransferase (GNAT) family protein</fullName>
    </submittedName>
</protein>
<dbReference type="CDD" id="cd04301">
    <property type="entry name" value="NAT_SF"/>
    <property type="match status" value="1"/>
</dbReference>
<dbReference type="Pfam" id="PF00583">
    <property type="entry name" value="Acetyltransf_1"/>
    <property type="match status" value="1"/>
</dbReference>
<keyword evidence="2" id="KW-0808">Transferase</keyword>
<dbReference type="AlphaFoldDB" id="A0A238XKB9"/>
<dbReference type="InterPro" id="IPR052523">
    <property type="entry name" value="Trichothecene_AcTrans"/>
</dbReference>
<gene>
    <name evidence="2" type="ORF">SAMN06265355_104446</name>
</gene>
<reference evidence="3" key="1">
    <citation type="submission" date="2017-06" db="EMBL/GenBank/DDBJ databases">
        <authorList>
            <person name="Varghese N."/>
            <person name="Submissions S."/>
        </authorList>
    </citation>
    <scope>NUCLEOTIDE SEQUENCE [LARGE SCALE GENOMIC DNA]</scope>
    <source>
        <strain evidence="3">DSM 44485</strain>
    </source>
</reference>
<dbReference type="EMBL" id="FZNP01000004">
    <property type="protein sequence ID" value="SNR59445.1"/>
    <property type="molecule type" value="Genomic_DNA"/>
</dbReference>
<dbReference type="InterPro" id="IPR016181">
    <property type="entry name" value="Acyl_CoA_acyltransferase"/>
</dbReference>